<organism evidence="1 2">
    <name type="scientific">Nitrospira lenta</name>
    <dbReference type="NCBI Taxonomy" id="1436998"/>
    <lineage>
        <taxon>Bacteria</taxon>
        <taxon>Pseudomonadati</taxon>
        <taxon>Nitrospirota</taxon>
        <taxon>Nitrospiria</taxon>
        <taxon>Nitrospirales</taxon>
        <taxon>Nitrospiraceae</taxon>
        <taxon>Nitrospira</taxon>
    </lineage>
</organism>
<dbReference type="Proteomes" id="UP000248168">
    <property type="component" value="Unassembled WGS sequence"/>
</dbReference>
<accession>A0A330L310</accession>
<evidence type="ECO:0000313" key="1">
    <source>
        <dbReference type="EMBL" id="SPP63242.1"/>
    </source>
</evidence>
<keyword evidence="2" id="KW-1185">Reference proteome</keyword>
<dbReference type="Pfam" id="PF11220">
    <property type="entry name" value="DUF3015"/>
    <property type="match status" value="1"/>
</dbReference>
<sequence>MRMPVVSVRLEVICLALALSTGCSIKATLNQTTDTTSNVSGTTSSAHGWVSEDGLLKPDHKALALIAASRENMAQNIASGSGEYLTAVGTLLGVPESHRTDFDAAVQHRYAQDWPDSHAAPEQWLTQLQLTAQPYRTSH</sequence>
<dbReference type="PROSITE" id="PS51257">
    <property type="entry name" value="PROKAR_LIPOPROTEIN"/>
    <property type="match status" value="1"/>
</dbReference>
<dbReference type="AlphaFoldDB" id="A0A330L310"/>
<evidence type="ECO:0000313" key="2">
    <source>
        <dbReference type="Proteomes" id="UP000248168"/>
    </source>
</evidence>
<dbReference type="InParanoid" id="A0A330L310"/>
<reference evidence="2" key="1">
    <citation type="submission" date="2018-04" db="EMBL/GenBank/DDBJ databases">
        <authorList>
            <person name="Lucker S."/>
            <person name="Sakoula D."/>
        </authorList>
    </citation>
    <scope>NUCLEOTIDE SEQUENCE [LARGE SCALE GENOMIC DNA]</scope>
</reference>
<dbReference type="InterPro" id="IPR021383">
    <property type="entry name" value="DUF3015"/>
</dbReference>
<protein>
    <recommendedName>
        <fullName evidence="3">DUF3015 domain-containing protein</fullName>
    </recommendedName>
</protein>
<evidence type="ECO:0008006" key="3">
    <source>
        <dbReference type="Google" id="ProtNLM"/>
    </source>
</evidence>
<name>A0A330L310_9BACT</name>
<dbReference type="EMBL" id="OUNR01000001">
    <property type="protein sequence ID" value="SPP63242.1"/>
    <property type="molecule type" value="Genomic_DNA"/>
</dbReference>
<proteinExistence type="predicted"/>
<dbReference type="RefSeq" id="WP_181416569.1">
    <property type="nucleotide sequence ID" value="NZ_OUNR01000001.1"/>
</dbReference>
<gene>
    <name evidence="1" type="ORF">NITLEN_10328</name>
</gene>